<organism evidence="1 2">
    <name type="scientific">Clunio marinus</name>
    <dbReference type="NCBI Taxonomy" id="568069"/>
    <lineage>
        <taxon>Eukaryota</taxon>
        <taxon>Metazoa</taxon>
        <taxon>Ecdysozoa</taxon>
        <taxon>Arthropoda</taxon>
        <taxon>Hexapoda</taxon>
        <taxon>Insecta</taxon>
        <taxon>Pterygota</taxon>
        <taxon>Neoptera</taxon>
        <taxon>Endopterygota</taxon>
        <taxon>Diptera</taxon>
        <taxon>Nematocera</taxon>
        <taxon>Chironomoidea</taxon>
        <taxon>Chironomidae</taxon>
        <taxon>Clunio</taxon>
    </lineage>
</organism>
<sequence>MWQHLRNYLMERIGNEDIVSETNSVIVSVVKIKTTSLSNNNKDKNHKNNGIVIRCRPYSNTVVTSTPANHTHHVLP</sequence>
<name>A0A1J1J4Z1_9DIPT</name>
<evidence type="ECO:0000313" key="2">
    <source>
        <dbReference type="Proteomes" id="UP000183832"/>
    </source>
</evidence>
<keyword evidence="2" id="KW-1185">Reference proteome</keyword>
<protein>
    <submittedName>
        <fullName evidence="1">CLUMA_CG019734, isoform A</fullName>
    </submittedName>
</protein>
<evidence type="ECO:0000313" key="1">
    <source>
        <dbReference type="EMBL" id="CRL06876.1"/>
    </source>
</evidence>
<gene>
    <name evidence="1" type="ORF">CLUMA_CG019734</name>
</gene>
<dbReference type="Proteomes" id="UP000183832">
    <property type="component" value="Unassembled WGS sequence"/>
</dbReference>
<reference evidence="1 2" key="1">
    <citation type="submission" date="2015-04" db="EMBL/GenBank/DDBJ databases">
        <authorList>
            <person name="Syromyatnikov M.Y."/>
            <person name="Popov V.N."/>
        </authorList>
    </citation>
    <scope>NUCLEOTIDE SEQUENCE [LARGE SCALE GENOMIC DNA]</scope>
</reference>
<accession>A0A1J1J4Z1</accession>
<dbReference type="AlphaFoldDB" id="A0A1J1J4Z1"/>
<dbReference type="EMBL" id="CVRI01000067">
    <property type="protein sequence ID" value="CRL06876.1"/>
    <property type="molecule type" value="Genomic_DNA"/>
</dbReference>
<proteinExistence type="predicted"/>